<dbReference type="AlphaFoldDB" id="A0A3P8KMB9"/>
<gene>
    <name evidence="2" type="ORF">NCTC10126_00429</name>
    <name evidence="1" type="ORF">NPA07_00135</name>
</gene>
<dbReference type="Gene3D" id="3.40.50.150">
    <property type="entry name" value="Vaccinia Virus protein VP39"/>
    <property type="match status" value="1"/>
</dbReference>
<keyword evidence="1" id="KW-0808">Transferase</keyword>
<keyword evidence="1" id="KW-0489">Methyltransferase</keyword>
<evidence type="ECO:0000313" key="1">
    <source>
        <dbReference type="EMBL" id="UUD35278.1"/>
    </source>
</evidence>
<reference evidence="2 3" key="1">
    <citation type="submission" date="2018-12" db="EMBL/GenBank/DDBJ databases">
        <authorList>
            <consortium name="Pathogen Informatics"/>
        </authorList>
    </citation>
    <scope>NUCLEOTIDE SEQUENCE [LARGE SCALE GENOMIC DNA]</scope>
    <source>
        <strain evidence="2 3">NCTC10126</strain>
    </source>
</reference>
<evidence type="ECO:0000313" key="2">
    <source>
        <dbReference type="EMBL" id="VDR41938.1"/>
    </source>
</evidence>
<organism evidence="2 3">
    <name type="scientific">Mycoplasmopsis caviae</name>
    <dbReference type="NCBI Taxonomy" id="55603"/>
    <lineage>
        <taxon>Bacteria</taxon>
        <taxon>Bacillati</taxon>
        <taxon>Mycoplasmatota</taxon>
        <taxon>Mycoplasmoidales</taxon>
        <taxon>Metamycoplasmataceae</taxon>
        <taxon>Mycoplasmopsis</taxon>
    </lineage>
</organism>
<evidence type="ECO:0000313" key="4">
    <source>
        <dbReference type="Proteomes" id="UP001058569"/>
    </source>
</evidence>
<dbReference type="GO" id="GO:0032259">
    <property type="term" value="P:methylation"/>
    <property type="evidence" value="ECO:0007669"/>
    <property type="project" value="UniProtKB-KW"/>
</dbReference>
<dbReference type="EMBL" id="UZVY01000001">
    <property type="protein sequence ID" value="VDR41938.1"/>
    <property type="molecule type" value="Genomic_DNA"/>
</dbReference>
<evidence type="ECO:0000313" key="3">
    <source>
        <dbReference type="Proteomes" id="UP000280036"/>
    </source>
</evidence>
<accession>A0A3P8KMB9</accession>
<dbReference type="REBASE" id="405880">
    <property type="entry name" value="M.Mca10126ORF429P"/>
</dbReference>
<dbReference type="EMBL" id="CP101806">
    <property type="protein sequence ID" value="UUD35278.1"/>
    <property type="molecule type" value="Genomic_DNA"/>
</dbReference>
<dbReference type="Proteomes" id="UP001058569">
    <property type="component" value="Chromosome"/>
</dbReference>
<protein>
    <submittedName>
        <fullName evidence="1">DNA methyltransferase</fullName>
    </submittedName>
</protein>
<sequence length="148" mass="17316">MKKIRLFEIFSGIGSQYKALKNLEKELNFETVSMGSCDFYIDAIISYQIIHYGKLEPEINFSHNKKASLLSKFTFSSDSKNVVKQNYFNKMNEDKLSRIFPYLYSFVDHEYFKKVYSDKILHSNGGVDFCFKEANQKSNRCYKTNSAT</sequence>
<dbReference type="OrthoDB" id="398896at2"/>
<dbReference type="InterPro" id="IPR029063">
    <property type="entry name" value="SAM-dependent_MTases_sf"/>
</dbReference>
<proteinExistence type="predicted"/>
<dbReference type="RefSeq" id="WP_126118182.1">
    <property type="nucleotide sequence ID" value="NZ_CP101806.1"/>
</dbReference>
<dbReference type="Proteomes" id="UP000280036">
    <property type="component" value="Unassembled WGS sequence"/>
</dbReference>
<reference evidence="1" key="2">
    <citation type="submission" date="2022-07" db="EMBL/GenBank/DDBJ databases">
        <title>Complete genome of Mycoplasma caviae type strain G122.</title>
        <authorList>
            <person name="Spergser J."/>
        </authorList>
    </citation>
    <scope>NUCLEOTIDE SEQUENCE</scope>
    <source>
        <strain evidence="1">G122</strain>
    </source>
</reference>
<name>A0A3P8KMB9_9BACT</name>
<dbReference type="GO" id="GO:0008168">
    <property type="term" value="F:methyltransferase activity"/>
    <property type="evidence" value="ECO:0007669"/>
    <property type="project" value="UniProtKB-KW"/>
</dbReference>
<dbReference type="NCBIfam" id="NF045953">
    <property type="entry name" value="DCM_methyl_Nterm"/>
    <property type="match status" value="1"/>
</dbReference>
<keyword evidence="4" id="KW-1185">Reference proteome</keyword>